<evidence type="ECO:0000313" key="2">
    <source>
        <dbReference type="Proteomes" id="UP000040453"/>
    </source>
</evidence>
<gene>
    <name evidence="1" type="ORF">BN997_02350</name>
</gene>
<dbReference type="SUPFAM" id="SSF55298">
    <property type="entry name" value="YjgF-like"/>
    <property type="match status" value="1"/>
</dbReference>
<evidence type="ECO:0000313" key="1">
    <source>
        <dbReference type="EMBL" id="CEI82482.1"/>
    </source>
</evidence>
<dbReference type="EMBL" id="CDGG01000001">
    <property type="protein sequence ID" value="CEI82482.1"/>
    <property type="molecule type" value="Genomic_DNA"/>
</dbReference>
<name>A0A0A1MSB3_9BACI</name>
<proteinExistence type="predicted"/>
<dbReference type="InterPro" id="IPR035959">
    <property type="entry name" value="RutC-like_sf"/>
</dbReference>
<organism evidence="1 2">
    <name type="scientific">Oceanobacillus oncorhynchi</name>
    <dbReference type="NCBI Taxonomy" id="545501"/>
    <lineage>
        <taxon>Bacteria</taxon>
        <taxon>Bacillati</taxon>
        <taxon>Bacillota</taxon>
        <taxon>Bacilli</taxon>
        <taxon>Bacillales</taxon>
        <taxon>Bacillaceae</taxon>
        <taxon>Oceanobacillus</taxon>
    </lineage>
</organism>
<protein>
    <recommendedName>
        <fullName evidence="3">RidA family protein</fullName>
    </recommendedName>
</protein>
<evidence type="ECO:0008006" key="3">
    <source>
        <dbReference type="Google" id="ProtNLM"/>
    </source>
</evidence>
<accession>A0A0A1MSB3</accession>
<dbReference type="AlphaFoldDB" id="A0A0A1MSB3"/>
<dbReference type="Gene3D" id="3.30.1330.40">
    <property type="entry name" value="RutC-like"/>
    <property type="match status" value="1"/>
</dbReference>
<dbReference type="STRING" id="545501.BN997_02350"/>
<dbReference type="Proteomes" id="UP000040453">
    <property type="component" value="Unassembled WGS sequence"/>
</dbReference>
<keyword evidence="2" id="KW-1185">Reference proteome</keyword>
<dbReference type="OrthoDB" id="9806350at2"/>
<dbReference type="RefSeq" id="WP_052484987.1">
    <property type="nucleotide sequence ID" value="NZ_CDGG01000001.1"/>
</dbReference>
<sequence>MHPSNEGNNLIPQGKYLPASRFGNIIYTAGMTPRKNGVLLQSGKVIAAEPVSTYYPAVRQAAANALTAAVNTLMEGEQLMQILSLTVYHGEPSVKLPPQNKA</sequence>
<reference evidence="1 2" key="1">
    <citation type="submission" date="2014-11" db="EMBL/GenBank/DDBJ databases">
        <authorList>
            <person name="Urmite Genomes Urmite Genomes"/>
        </authorList>
    </citation>
    <scope>NUCLEOTIDE SEQUENCE [LARGE SCALE GENOMIC DNA]</scope>
    <source>
        <strain evidence="1 2">Oc5</strain>
    </source>
</reference>